<evidence type="ECO:0000313" key="3">
    <source>
        <dbReference type="EMBL" id="MBQ0936306.1"/>
    </source>
</evidence>
<dbReference type="Proteomes" id="UP000672097">
    <property type="component" value="Unassembled WGS sequence"/>
</dbReference>
<organism evidence="3 4">
    <name type="scientific">Ideonella paludis</name>
    <dbReference type="NCBI Taxonomy" id="1233411"/>
    <lineage>
        <taxon>Bacteria</taxon>
        <taxon>Pseudomonadati</taxon>
        <taxon>Pseudomonadota</taxon>
        <taxon>Betaproteobacteria</taxon>
        <taxon>Burkholderiales</taxon>
        <taxon>Sphaerotilaceae</taxon>
        <taxon>Ideonella</taxon>
    </lineage>
</organism>
<dbReference type="InterPro" id="IPR018392">
    <property type="entry name" value="LysM"/>
</dbReference>
<accession>A0ABS5DZQ8</accession>
<evidence type="ECO:0000313" key="4">
    <source>
        <dbReference type="Proteomes" id="UP000672097"/>
    </source>
</evidence>
<dbReference type="RefSeq" id="WP_210809653.1">
    <property type="nucleotide sequence ID" value="NZ_JAGQDG010000005.1"/>
</dbReference>
<feature type="domain" description="LysM" evidence="2">
    <location>
        <begin position="54"/>
        <end position="103"/>
    </location>
</feature>
<protein>
    <submittedName>
        <fullName evidence="3">LysM peptidoglycan-binding domain-containing protein</fullName>
    </submittedName>
</protein>
<dbReference type="InterPro" id="IPR036779">
    <property type="entry name" value="LysM_dom_sf"/>
</dbReference>
<dbReference type="CDD" id="cd00118">
    <property type="entry name" value="LysM"/>
    <property type="match status" value="1"/>
</dbReference>
<reference evidence="3 4" key="1">
    <citation type="submission" date="2021-04" db="EMBL/GenBank/DDBJ databases">
        <title>The genome sequence of type strain Ideonella paludis KCTC 32238.</title>
        <authorList>
            <person name="Liu Y."/>
        </authorList>
    </citation>
    <scope>NUCLEOTIDE SEQUENCE [LARGE SCALE GENOMIC DNA]</scope>
    <source>
        <strain evidence="3 4">KCTC 32238</strain>
    </source>
</reference>
<dbReference type="Pfam" id="PF01476">
    <property type="entry name" value="LysM"/>
    <property type="match status" value="1"/>
</dbReference>
<dbReference type="PANTHER" id="PTHR34700:SF8">
    <property type="entry name" value="POTASSIUM BINDING PROTEIN KBP"/>
    <property type="match status" value="1"/>
</dbReference>
<sequence length="104" mass="11209">MVSSKCLIQPDHGQRASSPDQATGEKNVLCCGNVTGVTGVKDLITAAQPANESRWYTVVKGDNLSKIAKEHFGNASDYPNVLEANSPMLSHPYKIYPGPLLRIP</sequence>
<dbReference type="SMART" id="SM00257">
    <property type="entry name" value="LysM"/>
    <property type="match status" value="1"/>
</dbReference>
<name>A0ABS5DZQ8_9BURK</name>
<comment type="caution">
    <text evidence="3">The sequence shown here is derived from an EMBL/GenBank/DDBJ whole genome shotgun (WGS) entry which is preliminary data.</text>
</comment>
<proteinExistence type="predicted"/>
<evidence type="ECO:0000256" key="1">
    <source>
        <dbReference type="SAM" id="MobiDB-lite"/>
    </source>
</evidence>
<dbReference type="PANTHER" id="PTHR34700">
    <property type="entry name" value="POTASSIUM BINDING PROTEIN KBP"/>
    <property type="match status" value="1"/>
</dbReference>
<evidence type="ECO:0000259" key="2">
    <source>
        <dbReference type="PROSITE" id="PS51782"/>
    </source>
</evidence>
<dbReference type="InterPro" id="IPR052196">
    <property type="entry name" value="Bact_Kbp"/>
</dbReference>
<dbReference type="PROSITE" id="PS51782">
    <property type="entry name" value="LYSM"/>
    <property type="match status" value="1"/>
</dbReference>
<dbReference type="Gene3D" id="3.10.350.10">
    <property type="entry name" value="LysM domain"/>
    <property type="match status" value="1"/>
</dbReference>
<gene>
    <name evidence="3" type="ORF">KAK11_13280</name>
</gene>
<keyword evidence="4" id="KW-1185">Reference proteome</keyword>
<dbReference type="SUPFAM" id="SSF54106">
    <property type="entry name" value="LysM domain"/>
    <property type="match status" value="1"/>
</dbReference>
<dbReference type="EMBL" id="JAGQDG010000005">
    <property type="protein sequence ID" value="MBQ0936306.1"/>
    <property type="molecule type" value="Genomic_DNA"/>
</dbReference>
<feature type="region of interest" description="Disordered" evidence="1">
    <location>
        <begin position="1"/>
        <end position="25"/>
    </location>
</feature>